<dbReference type="EMBL" id="GBRH01205142">
    <property type="protein sequence ID" value="JAD92753.1"/>
    <property type="molecule type" value="Transcribed_RNA"/>
</dbReference>
<reference evidence="1" key="2">
    <citation type="journal article" date="2015" name="Data Brief">
        <title>Shoot transcriptome of the giant reed, Arundo donax.</title>
        <authorList>
            <person name="Barrero R.A."/>
            <person name="Guerrero F.D."/>
            <person name="Moolhuijzen P."/>
            <person name="Goolsby J.A."/>
            <person name="Tidwell J."/>
            <person name="Bellgard S.E."/>
            <person name="Bellgard M.I."/>
        </authorList>
    </citation>
    <scope>NUCLEOTIDE SEQUENCE</scope>
    <source>
        <tissue evidence="1">Shoot tissue taken approximately 20 cm above the soil surface</tissue>
    </source>
</reference>
<reference evidence="1" key="1">
    <citation type="submission" date="2014-09" db="EMBL/GenBank/DDBJ databases">
        <authorList>
            <person name="Magalhaes I.L.F."/>
            <person name="Oliveira U."/>
            <person name="Santos F.R."/>
            <person name="Vidigal T.H.D.A."/>
            <person name="Brescovit A.D."/>
            <person name="Santos A.J."/>
        </authorList>
    </citation>
    <scope>NUCLEOTIDE SEQUENCE</scope>
    <source>
        <tissue evidence="1">Shoot tissue taken approximately 20 cm above the soil surface</tissue>
    </source>
</reference>
<dbReference type="AlphaFoldDB" id="A0A0A9E163"/>
<accession>A0A0A9E163</accession>
<protein>
    <submittedName>
        <fullName evidence="1">Uncharacterized protein</fullName>
    </submittedName>
</protein>
<name>A0A0A9E163_ARUDO</name>
<evidence type="ECO:0000313" key="1">
    <source>
        <dbReference type="EMBL" id="JAD92753.1"/>
    </source>
</evidence>
<organism evidence="1">
    <name type="scientific">Arundo donax</name>
    <name type="common">Giant reed</name>
    <name type="synonym">Donax arundinaceus</name>
    <dbReference type="NCBI Taxonomy" id="35708"/>
    <lineage>
        <taxon>Eukaryota</taxon>
        <taxon>Viridiplantae</taxon>
        <taxon>Streptophyta</taxon>
        <taxon>Embryophyta</taxon>
        <taxon>Tracheophyta</taxon>
        <taxon>Spermatophyta</taxon>
        <taxon>Magnoliopsida</taxon>
        <taxon>Liliopsida</taxon>
        <taxon>Poales</taxon>
        <taxon>Poaceae</taxon>
        <taxon>PACMAD clade</taxon>
        <taxon>Arundinoideae</taxon>
        <taxon>Arundineae</taxon>
        <taxon>Arundo</taxon>
    </lineage>
</organism>
<sequence>MLLHLLHLELTYTANTLTSIATWDVCTAWLKASLRASWCSQYILLVVVIRLPLQVIRKQQKLE</sequence>
<proteinExistence type="predicted"/>